<keyword evidence="5" id="KW-0802">TPR repeat</keyword>
<keyword evidence="4" id="KW-0804">Transcription</keyword>
<dbReference type="InterPro" id="IPR027417">
    <property type="entry name" value="P-loop_NTPase"/>
</dbReference>
<keyword evidence="3 8" id="KW-0238">DNA-binding</keyword>
<evidence type="ECO:0000313" key="9">
    <source>
        <dbReference type="Proteomes" id="UP001205185"/>
    </source>
</evidence>
<reference evidence="8 9" key="1">
    <citation type="submission" date="2022-06" db="EMBL/GenBank/DDBJ databases">
        <title>Genomic Encyclopedia of Archaeal and Bacterial Type Strains, Phase II (KMG-II): from individual species to whole genera.</title>
        <authorList>
            <person name="Goeker M."/>
        </authorList>
    </citation>
    <scope>NUCLEOTIDE SEQUENCE [LARGE SCALE GENOMIC DNA]</scope>
    <source>
        <strain evidence="8 9">DSM 44255</strain>
    </source>
</reference>
<evidence type="ECO:0000256" key="2">
    <source>
        <dbReference type="ARBA" id="ARBA00023015"/>
    </source>
</evidence>
<dbReference type="Pfam" id="PF13424">
    <property type="entry name" value="TPR_12"/>
    <property type="match status" value="1"/>
</dbReference>
<dbReference type="PANTHER" id="PTHR35807">
    <property type="entry name" value="TRANSCRIPTIONAL REGULATOR REDD-RELATED"/>
    <property type="match status" value="1"/>
</dbReference>
<dbReference type="InterPro" id="IPR005158">
    <property type="entry name" value="BTAD"/>
</dbReference>
<comment type="caution">
    <text evidence="8">The sequence shown here is derived from an EMBL/GenBank/DDBJ whole genome shotgun (WGS) entry which is preliminary data.</text>
</comment>
<dbReference type="SUPFAM" id="SSF46894">
    <property type="entry name" value="C-terminal effector domain of the bipartite response regulators"/>
    <property type="match status" value="1"/>
</dbReference>
<comment type="similarity">
    <text evidence="1">Belongs to the AfsR/DnrI/RedD regulatory family.</text>
</comment>
<dbReference type="SMART" id="SM01043">
    <property type="entry name" value="BTAD"/>
    <property type="match status" value="1"/>
</dbReference>
<dbReference type="Gene3D" id="1.25.40.10">
    <property type="entry name" value="Tetratricopeptide repeat domain"/>
    <property type="match status" value="2"/>
</dbReference>
<feature type="domain" description="Bacterial transcriptional activator" evidence="7">
    <location>
        <begin position="154"/>
        <end position="294"/>
    </location>
</feature>
<dbReference type="PROSITE" id="PS50005">
    <property type="entry name" value="TPR"/>
    <property type="match status" value="1"/>
</dbReference>
<feature type="repeat" description="TPR" evidence="5">
    <location>
        <begin position="877"/>
        <end position="910"/>
    </location>
</feature>
<evidence type="ECO:0000256" key="4">
    <source>
        <dbReference type="ARBA" id="ARBA00023163"/>
    </source>
</evidence>
<dbReference type="EMBL" id="JAMTCO010000013">
    <property type="protein sequence ID" value="MCP2272676.1"/>
    <property type="molecule type" value="Genomic_DNA"/>
</dbReference>
<dbReference type="CDD" id="cd15831">
    <property type="entry name" value="BTAD"/>
    <property type="match status" value="1"/>
</dbReference>
<dbReference type="Proteomes" id="UP001205185">
    <property type="component" value="Unassembled WGS sequence"/>
</dbReference>
<evidence type="ECO:0000259" key="6">
    <source>
        <dbReference type="SMART" id="SM00862"/>
    </source>
</evidence>
<dbReference type="Pfam" id="PF03704">
    <property type="entry name" value="BTAD"/>
    <property type="match status" value="1"/>
</dbReference>
<dbReference type="InterPro" id="IPR011990">
    <property type="entry name" value="TPR-like_helical_dom_sf"/>
</dbReference>
<dbReference type="PRINTS" id="PR00364">
    <property type="entry name" value="DISEASERSIST"/>
</dbReference>
<dbReference type="SMART" id="SM00028">
    <property type="entry name" value="TPR"/>
    <property type="match status" value="4"/>
</dbReference>
<protein>
    <submittedName>
        <fullName evidence="8">DNA-binding transcriptional activator of the SARP family</fullName>
    </submittedName>
</protein>
<dbReference type="PANTHER" id="PTHR35807:SF1">
    <property type="entry name" value="TRANSCRIPTIONAL REGULATOR REDD"/>
    <property type="match status" value="1"/>
</dbReference>
<name>A0ABT1IJG8_9PSEU</name>
<evidence type="ECO:0000313" key="8">
    <source>
        <dbReference type="EMBL" id="MCP2272676.1"/>
    </source>
</evidence>
<evidence type="ECO:0000256" key="3">
    <source>
        <dbReference type="ARBA" id="ARBA00023125"/>
    </source>
</evidence>
<dbReference type="InterPro" id="IPR036388">
    <property type="entry name" value="WH-like_DNA-bd_sf"/>
</dbReference>
<evidence type="ECO:0000256" key="1">
    <source>
        <dbReference type="ARBA" id="ARBA00005820"/>
    </source>
</evidence>
<keyword evidence="9" id="KW-1185">Reference proteome</keyword>
<dbReference type="SUPFAM" id="SSF52540">
    <property type="entry name" value="P-loop containing nucleoside triphosphate hydrolases"/>
    <property type="match status" value="1"/>
</dbReference>
<keyword evidence="2" id="KW-0805">Transcription regulation</keyword>
<dbReference type="SMART" id="SM00862">
    <property type="entry name" value="Trans_reg_C"/>
    <property type="match status" value="1"/>
</dbReference>
<evidence type="ECO:0000259" key="7">
    <source>
        <dbReference type="SMART" id="SM01043"/>
    </source>
</evidence>
<dbReference type="InterPro" id="IPR001867">
    <property type="entry name" value="OmpR/PhoB-type_DNA-bd"/>
</dbReference>
<dbReference type="Gene3D" id="3.40.50.300">
    <property type="entry name" value="P-loop containing nucleotide triphosphate hydrolases"/>
    <property type="match status" value="1"/>
</dbReference>
<organism evidence="8 9">
    <name type="scientific">Actinokineospora diospyrosa</name>
    <dbReference type="NCBI Taxonomy" id="103728"/>
    <lineage>
        <taxon>Bacteria</taxon>
        <taxon>Bacillati</taxon>
        <taxon>Actinomycetota</taxon>
        <taxon>Actinomycetes</taxon>
        <taxon>Pseudonocardiales</taxon>
        <taxon>Pseudonocardiaceae</taxon>
        <taxon>Actinokineospora</taxon>
    </lineage>
</organism>
<evidence type="ECO:0000256" key="5">
    <source>
        <dbReference type="PROSITE-ProRule" id="PRU00339"/>
    </source>
</evidence>
<proteinExistence type="inferred from homology"/>
<feature type="domain" description="OmpR/PhoB-type" evidence="6">
    <location>
        <begin position="72"/>
        <end position="147"/>
    </location>
</feature>
<dbReference type="Gene3D" id="1.10.10.10">
    <property type="entry name" value="Winged helix-like DNA-binding domain superfamily/Winged helix DNA-binding domain"/>
    <property type="match status" value="1"/>
</dbReference>
<dbReference type="InterPro" id="IPR051677">
    <property type="entry name" value="AfsR-DnrI-RedD_regulator"/>
</dbReference>
<dbReference type="SUPFAM" id="SSF48452">
    <property type="entry name" value="TPR-like"/>
    <property type="match status" value="2"/>
</dbReference>
<dbReference type="InterPro" id="IPR019734">
    <property type="entry name" value="TPR_rpt"/>
</dbReference>
<sequence>MANIKALPCRVTGCCLERGLLVESALAVGYVVRPLGSRVGTLIHRPLSWIVGCVVEVPGFEVLGVVRVRVGEVVIDIGHARQRCVLAALLVEPNRPVSADLLIDRVWGENPPTRARGTLYGYLHRLRQALAGVWGAEIRRGRDGYVIEVDEESVDLYRFRRLVARSRQAGDREALELLQRALRLWRGRPLADVEGPWADSVRRVVEQDRWTALLRRNDIALREGHHDTLLAELLDLAEAHPLDEQLACQLVLALYRTGRQAEALDRFEFLRRLLADELGADPGHELRELHRQILAGELTGVAGAAARPLPRELPAAARVFVGRHNEIAQLDKALVGLHGTPTSALAVVGVGGIGKTTLVLHWAHRNAGAFPDGQLYADLRGFAPSGTPLPPAAVASRFLAAIGVPTAGVPTDADSVLGLFRGVVAEKRMLVVLDNARDSDHVRPLLPGGSSSLVVITSRHRLTGLSASHGIPVLTLDALNRDTARDLLACHMSDERVRGEPEAVTDLLDWCAGLPLALALLAARATSHPGFPLRVLAEELHQAGGIGDWDADEADSGLRAVFSTSWRALPTATVEACSLLGLAPGPDIGVDAVAALLGTSAPRVRTVMRPAEAAHLVRQPVPGRYRMHDLVRRFAAEQAADHGAARARLGRLVDHYADTALAAEAVLYPHELPFAPGGSPRRFADEDEALAWLGAEYPTLLAAQALAVDLGRHAPVWRLAWGLDTFQRRQVHSGDQVRVWSAGLSAAELAGDADARALSAWRLGAAHNRAGNRTEAKLLLEHALAVGSESGNKQTQANAHQALAPVHEELGDDARALSHAESALVILRETGNEMRQAHALNQAGWYAAKVGDLGRAREHCAAALALARRHADADAEARVLDSLGYLAHREGDHARAEDFYQRALALFGRTRSMYDYADTLERVADNHVAAGDLRRARSLWREVRRMYDAQGRVNAVDRMSALLATTDGV</sequence>
<dbReference type="GO" id="GO:0003677">
    <property type="term" value="F:DNA binding"/>
    <property type="evidence" value="ECO:0007669"/>
    <property type="project" value="UniProtKB-KW"/>
</dbReference>
<accession>A0ABT1IJG8</accession>
<gene>
    <name evidence="8" type="ORF">LV75_005202</name>
</gene>
<dbReference type="InterPro" id="IPR016032">
    <property type="entry name" value="Sig_transdc_resp-reg_C-effctor"/>
</dbReference>